<name>A0AAD7V4X3_9FUNG</name>
<dbReference type="AlphaFoldDB" id="A0AAD7V4X3"/>
<gene>
    <name evidence="8" type="ORF">O0I10_004798</name>
</gene>
<feature type="region of interest" description="Disordered" evidence="6">
    <location>
        <begin position="180"/>
        <end position="202"/>
    </location>
</feature>
<evidence type="ECO:0000259" key="7">
    <source>
        <dbReference type="PROSITE" id="PS50157"/>
    </source>
</evidence>
<keyword evidence="9" id="KW-1185">Reference proteome</keyword>
<reference evidence="8 9" key="1">
    <citation type="submission" date="2023-03" db="EMBL/GenBank/DDBJ databases">
        <title>Genome sequence of Lichtheimia ornata CBS 291.66.</title>
        <authorList>
            <person name="Mohabir J.T."/>
            <person name="Shea T.P."/>
            <person name="Kurbessoian T."/>
            <person name="Berby B."/>
            <person name="Fontaine J."/>
            <person name="Livny J."/>
            <person name="Gnirke A."/>
            <person name="Stajich J.E."/>
            <person name="Cuomo C.A."/>
        </authorList>
    </citation>
    <scope>NUCLEOTIDE SEQUENCE [LARGE SCALE GENOMIC DNA]</scope>
    <source>
        <strain evidence="8">CBS 291.66</strain>
    </source>
</reference>
<organism evidence="8 9">
    <name type="scientific">Lichtheimia ornata</name>
    <dbReference type="NCBI Taxonomy" id="688661"/>
    <lineage>
        <taxon>Eukaryota</taxon>
        <taxon>Fungi</taxon>
        <taxon>Fungi incertae sedis</taxon>
        <taxon>Mucoromycota</taxon>
        <taxon>Mucoromycotina</taxon>
        <taxon>Mucoromycetes</taxon>
        <taxon>Mucorales</taxon>
        <taxon>Lichtheimiaceae</taxon>
        <taxon>Lichtheimia</taxon>
    </lineage>
</organism>
<proteinExistence type="predicted"/>
<evidence type="ECO:0000256" key="6">
    <source>
        <dbReference type="SAM" id="MobiDB-lite"/>
    </source>
</evidence>
<keyword evidence="2" id="KW-0677">Repeat</keyword>
<evidence type="ECO:0000256" key="1">
    <source>
        <dbReference type="ARBA" id="ARBA00022723"/>
    </source>
</evidence>
<evidence type="ECO:0000313" key="8">
    <source>
        <dbReference type="EMBL" id="KAJ8659433.1"/>
    </source>
</evidence>
<dbReference type="GO" id="GO:0000978">
    <property type="term" value="F:RNA polymerase II cis-regulatory region sequence-specific DNA binding"/>
    <property type="evidence" value="ECO:0007669"/>
    <property type="project" value="TreeGrafter"/>
</dbReference>
<dbReference type="GO" id="GO:0008270">
    <property type="term" value="F:zinc ion binding"/>
    <property type="evidence" value="ECO:0007669"/>
    <property type="project" value="UniProtKB-KW"/>
</dbReference>
<keyword evidence="1" id="KW-0479">Metal-binding</keyword>
<keyword evidence="3 5" id="KW-0863">Zinc-finger</keyword>
<evidence type="ECO:0000256" key="4">
    <source>
        <dbReference type="ARBA" id="ARBA00022833"/>
    </source>
</evidence>
<evidence type="ECO:0000256" key="3">
    <source>
        <dbReference type="ARBA" id="ARBA00022771"/>
    </source>
</evidence>
<dbReference type="PANTHER" id="PTHR23235:SF120">
    <property type="entry name" value="KRUPPEL-LIKE FACTOR 15"/>
    <property type="match status" value="1"/>
</dbReference>
<dbReference type="PANTHER" id="PTHR23235">
    <property type="entry name" value="KRUEPPEL-LIKE TRANSCRIPTION FACTOR"/>
    <property type="match status" value="1"/>
</dbReference>
<evidence type="ECO:0000256" key="5">
    <source>
        <dbReference type="PROSITE-ProRule" id="PRU00042"/>
    </source>
</evidence>
<feature type="domain" description="C2H2-type" evidence="7">
    <location>
        <begin position="232"/>
        <end position="261"/>
    </location>
</feature>
<keyword evidence="4" id="KW-0862">Zinc</keyword>
<comment type="caution">
    <text evidence="8">The sequence shown here is derived from an EMBL/GenBank/DDBJ whole genome shotgun (WGS) entry which is preliminary data.</text>
</comment>
<dbReference type="GO" id="GO:0000981">
    <property type="term" value="F:DNA-binding transcription factor activity, RNA polymerase II-specific"/>
    <property type="evidence" value="ECO:0007669"/>
    <property type="project" value="TreeGrafter"/>
</dbReference>
<sequence length="309" mass="35455">MQYQEPQQQPYLASLLEQENMPVMGSYIPPSLSYSHMLSSAYDLASANVEYPWNWYLKNEDLNASVICSPSFPHDVTITAVPPPPPPSQLEQPMLPYPSPEIHHLSPPAMTPTMATMMLSPSPELSPYPEEPPMYMSPTPTNYTFPMDTPSGDTQGLFSSVPIMNFGNDSSDGSIGIMTPPSSPMPKYSRSKTPPTTHRQRPIYKCDTCNKTFTRPYNLRSHQRTHNNDRPYPCDHPGCKWRFARPHDLKRHQLLHSGIKPHKCEHCNLRFARRDALRRHWHVEKKCGDAEKHFPTAKLHRRRRDNKTK</sequence>
<dbReference type="Pfam" id="PF00096">
    <property type="entry name" value="zf-C2H2"/>
    <property type="match status" value="3"/>
</dbReference>
<dbReference type="RefSeq" id="XP_058344346.1">
    <property type="nucleotide sequence ID" value="XM_058484847.1"/>
</dbReference>
<dbReference type="PROSITE" id="PS50157">
    <property type="entry name" value="ZINC_FINGER_C2H2_2"/>
    <property type="match status" value="2"/>
</dbReference>
<dbReference type="FunFam" id="3.30.160.60:FF:000125">
    <property type="entry name" value="Putative zinc finger protein 143"/>
    <property type="match status" value="1"/>
</dbReference>
<dbReference type="SMART" id="SM00355">
    <property type="entry name" value="ZnF_C2H2"/>
    <property type="match status" value="3"/>
</dbReference>
<dbReference type="Proteomes" id="UP001234581">
    <property type="component" value="Unassembled WGS sequence"/>
</dbReference>
<evidence type="ECO:0000256" key="2">
    <source>
        <dbReference type="ARBA" id="ARBA00022737"/>
    </source>
</evidence>
<dbReference type="FunFam" id="3.30.160.60:FF:000065">
    <property type="entry name" value="B-cell CLL/lymphoma 6, member B"/>
    <property type="match status" value="1"/>
</dbReference>
<dbReference type="EMBL" id="JARTCD010000018">
    <property type="protein sequence ID" value="KAJ8659433.1"/>
    <property type="molecule type" value="Genomic_DNA"/>
</dbReference>
<dbReference type="PROSITE" id="PS00028">
    <property type="entry name" value="ZINC_FINGER_C2H2_1"/>
    <property type="match status" value="2"/>
</dbReference>
<dbReference type="InterPro" id="IPR036236">
    <property type="entry name" value="Znf_C2H2_sf"/>
</dbReference>
<feature type="domain" description="C2H2-type" evidence="7">
    <location>
        <begin position="204"/>
        <end position="231"/>
    </location>
</feature>
<evidence type="ECO:0000313" key="9">
    <source>
        <dbReference type="Proteomes" id="UP001234581"/>
    </source>
</evidence>
<protein>
    <recommendedName>
        <fullName evidence="7">C2H2-type domain-containing protein</fullName>
    </recommendedName>
</protein>
<accession>A0AAD7V4X3</accession>
<dbReference type="InterPro" id="IPR013087">
    <property type="entry name" value="Znf_C2H2_type"/>
</dbReference>
<dbReference type="GeneID" id="83212211"/>
<dbReference type="SUPFAM" id="SSF57667">
    <property type="entry name" value="beta-beta-alpha zinc fingers"/>
    <property type="match status" value="3"/>
</dbReference>
<dbReference type="Gene3D" id="3.30.160.60">
    <property type="entry name" value="Classic Zinc Finger"/>
    <property type="match status" value="3"/>
</dbReference>